<proteinExistence type="predicted"/>
<reference evidence="3 4" key="1">
    <citation type="submission" date="2015-09" db="EMBL/GenBank/DDBJ databases">
        <title>Sorangium comparison.</title>
        <authorList>
            <person name="Zaburannyi N."/>
            <person name="Bunk B."/>
            <person name="Overmann J."/>
            <person name="Mueller R."/>
        </authorList>
    </citation>
    <scope>NUCLEOTIDE SEQUENCE [LARGE SCALE GENOMIC DNA]</scope>
    <source>
        <strain evidence="3 4">So ce836</strain>
    </source>
</reference>
<feature type="transmembrane region" description="Helical" evidence="2">
    <location>
        <begin position="117"/>
        <end position="138"/>
    </location>
</feature>
<dbReference type="Proteomes" id="UP000295497">
    <property type="component" value="Chromosome"/>
</dbReference>
<name>A0A4P2QU76_SORCE</name>
<accession>A0A4P2QU76</accession>
<dbReference type="AlphaFoldDB" id="A0A4P2QU76"/>
<evidence type="ECO:0000313" key="4">
    <source>
        <dbReference type="Proteomes" id="UP000295497"/>
    </source>
</evidence>
<feature type="transmembrane region" description="Helical" evidence="2">
    <location>
        <begin position="188"/>
        <end position="210"/>
    </location>
</feature>
<keyword evidence="2" id="KW-1133">Transmembrane helix</keyword>
<feature type="transmembrane region" description="Helical" evidence="2">
    <location>
        <begin position="216"/>
        <end position="239"/>
    </location>
</feature>
<feature type="transmembrane region" description="Helical" evidence="2">
    <location>
        <begin position="40"/>
        <end position="67"/>
    </location>
</feature>
<organism evidence="3 4">
    <name type="scientific">Sorangium cellulosum</name>
    <name type="common">Polyangium cellulosum</name>
    <dbReference type="NCBI Taxonomy" id="56"/>
    <lineage>
        <taxon>Bacteria</taxon>
        <taxon>Pseudomonadati</taxon>
        <taxon>Myxococcota</taxon>
        <taxon>Polyangia</taxon>
        <taxon>Polyangiales</taxon>
        <taxon>Polyangiaceae</taxon>
        <taxon>Sorangium</taxon>
    </lineage>
</organism>
<feature type="transmembrane region" description="Helical" evidence="2">
    <location>
        <begin position="73"/>
        <end position="96"/>
    </location>
</feature>
<evidence type="ECO:0000256" key="2">
    <source>
        <dbReference type="SAM" id="Phobius"/>
    </source>
</evidence>
<feature type="region of interest" description="Disordered" evidence="1">
    <location>
        <begin position="1"/>
        <end position="37"/>
    </location>
</feature>
<gene>
    <name evidence="3" type="ORF">SOCE836_052260</name>
</gene>
<evidence type="ECO:0000313" key="3">
    <source>
        <dbReference type="EMBL" id="AUX33073.1"/>
    </source>
</evidence>
<sequence length="243" mass="24034">MQMQTPGPEERERFAQPESHITPLSGARRRPEEEKATPKVVLGGSLAEVLCGAATIVLAILGLTGILPGELTSIATIVFGAALIAQGGAIASRFGALSHAAPPVEWDTRTELGGGMGAELVCGAAGVVLGILALLGLAPATLTSIAVIVFGGALLLGGGATADLGALDTHGAHQHLAHLARQASMAAAGLQSLVGAGAIVLGILALVGIYPMVLTFVALLALGSVVVVSGSAVSGRAAAALRR</sequence>
<protein>
    <submittedName>
        <fullName evidence="3">Uncharacterized protein</fullName>
    </submittedName>
</protein>
<feature type="transmembrane region" description="Helical" evidence="2">
    <location>
        <begin position="144"/>
        <end position="167"/>
    </location>
</feature>
<keyword evidence="2" id="KW-0812">Transmembrane</keyword>
<dbReference type="EMBL" id="CP012672">
    <property type="protein sequence ID" value="AUX33073.1"/>
    <property type="molecule type" value="Genomic_DNA"/>
</dbReference>
<keyword evidence="2" id="KW-0472">Membrane</keyword>
<dbReference type="RefSeq" id="WP_129576556.1">
    <property type="nucleotide sequence ID" value="NZ_CP012672.1"/>
</dbReference>
<evidence type="ECO:0000256" key="1">
    <source>
        <dbReference type="SAM" id="MobiDB-lite"/>
    </source>
</evidence>